<sequence length="686" mass="74120">MVAHRVNVRHLGVYWFRRVESSYARLLLAASTLSTPLHKREVLSGYEYVVVGSGGGGGPVAARLARLGHKVLLLEAGDDQGDNIVERVPAFHGLSTLDKSMRWDFFVNHYSDATRQARDSKTVYEFPNGTEYIGLSPPGDAKMKGILYPRAGTLGGCGSHNALITVTPHDSDWDHIRSITGDDTWAASNMKKYFERLEKVNYEPNSIVGHGKHGWLWVERPDVSLALGDAKIVSQLVASAVAMGQGILGGLLSAVANLSKVLLADMNSGLPGRDSREGLFQIPLARRNKARNGPREFVVETLNARHPNGSKRFQLDVRTNCLVTKIIWNRSGPKPRAIGVEFMDGQSLYRADPRSGAAAAGTPGSVTVTREVILSAGAFNTPQLLKLSGVGPAAELQSFGIPVVANLPGVGTNLQDRYEVGVTSTVTSDFSLLQGCTFGQGNDPCLNSWNSGEISPYESNGFAQAVIKKTAHSTGDPDIFMFAGPVLFTGYYPDYAIDAVKDKRHWTWAILKAHTGNKAGTVKLRSADPKDTPIINFNYFDTGTKSAANRDVKAMVEAVKLARKIGEKASAIDLGSSSRFTEESPGASVNTDEKIEQFVKDNAWGHHASCTCPIGADNDPNAVLDSKLRVRKVDGLRVVDASVFPKIPGFFIAVPIYMMAEKAADVIHEASRGSSFRQGHGAPAEY</sequence>
<keyword evidence="2" id="KW-0274">FAD</keyword>
<dbReference type="SUPFAM" id="SSF54373">
    <property type="entry name" value="FAD-linked reductases, C-terminal domain"/>
    <property type="match status" value="1"/>
</dbReference>
<evidence type="ECO:0000313" key="4">
    <source>
        <dbReference type="EMBL" id="KAF3120691.1"/>
    </source>
</evidence>
<dbReference type="SUPFAM" id="SSF51905">
    <property type="entry name" value="FAD/NAD(P)-binding domain"/>
    <property type="match status" value="1"/>
</dbReference>
<dbReference type="Proteomes" id="UP000480548">
    <property type="component" value="Unassembled WGS sequence"/>
</dbReference>
<reference evidence="4 5" key="1">
    <citation type="submission" date="2019-06" db="EMBL/GenBank/DDBJ databases">
        <authorList>
            <person name="Palmer J.M."/>
        </authorList>
    </citation>
    <scope>NUCLEOTIDE SEQUENCE [LARGE SCALE GENOMIC DNA]</scope>
    <source>
        <strain evidence="4 5">TWF703</strain>
    </source>
</reference>
<gene>
    <name evidence="4" type="ORF">TWF703_002349</name>
</gene>
<evidence type="ECO:0000313" key="5">
    <source>
        <dbReference type="Proteomes" id="UP000480548"/>
    </source>
</evidence>
<feature type="domain" description="Glucose-methanol-choline oxidoreductase N-terminal" evidence="3">
    <location>
        <begin position="377"/>
        <end position="391"/>
    </location>
</feature>
<dbReference type="AlphaFoldDB" id="A0A7C8JQY0"/>
<evidence type="ECO:0000259" key="3">
    <source>
        <dbReference type="PROSITE" id="PS00624"/>
    </source>
</evidence>
<dbReference type="PANTHER" id="PTHR11552:SF213">
    <property type="entry name" value="DEHYDROGENASE, PUTATIVE-RELATED"/>
    <property type="match status" value="1"/>
</dbReference>
<comment type="caution">
    <text evidence="4">The sequence shown here is derived from an EMBL/GenBank/DDBJ whole genome shotgun (WGS) entry which is preliminary data.</text>
</comment>
<dbReference type="InterPro" id="IPR012132">
    <property type="entry name" value="GMC_OxRdtase"/>
</dbReference>
<dbReference type="PROSITE" id="PS00624">
    <property type="entry name" value="GMC_OXRED_2"/>
    <property type="match status" value="1"/>
</dbReference>
<protein>
    <recommendedName>
        <fullName evidence="3">Glucose-methanol-choline oxidoreductase N-terminal domain-containing protein</fullName>
    </recommendedName>
</protein>
<dbReference type="PIRSF" id="PIRSF000137">
    <property type="entry name" value="Alcohol_oxidase"/>
    <property type="match status" value="1"/>
</dbReference>
<dbReference type="Pfam" id="PF05199">
    <property type="entry name" value="GMC_oxred_C"/>
    <property type="match status" value="1"/>
</dbReference>
<dbReference type="Gene3D" id="3.50.50.60">
    <property type="entry name" value="FAD/NAD(P)-binding domain"/>
    <property type="match status" value="1"/>
</dbReference>
<dbReference type="GO" id="GO:0016614">
    <property type="term" value="F:oxidoreductase activity, acting on CH-OH group of donors"/>
    <property type="evidence" value="ECO:0007669"/>
    <property type="project" value="InterPro"/>
</dbReference>
<dbReference type="Gene3D" id="3.30.560.10">
    <property type="entry name" value="Glucose Oxidase, domain 3"/>
    <property type="match status" value="1"/>
</dbReference>
<proteinExistence type="inferred from homology"/>
<comment type="similarity">
    <text evidence="1">Belongs to the GMC oxidoreductase family.</text>
</comment>
<evidence type="ECO:0000256" key="2">
    <source>
        <dbReference type="PIRSR" id="PIRSR000137-2"/>
    </source>
</evidence>
<dbReference type="Pfam" id="PF00732">
    <property type="entry name" value="GMC_oxred_N"/>
    <property type="match status" value="1"/>
</dbReference>
<feature type="binding site" evidence="2">
    <location>
        <position position="323"/>
    </location>
    <ligand>
        <name>FAD</name>
        <dbReference type="ChEBI" id="CHEBI:57692"/>
    </ligand>
</feature>
<accession>A0A7C8JQY0</accession>
<dbReference type="InterPro" id="IPR000172">
    <property type="entry name" value="GMC_OxRdtase_N"/>
</dbReference>
<name>A0A7C8JQY0_ORBOL</name>
<dbReference type="PANTHER" id="PTHR11552">
    <property type="entry name" value="GLUCOSE-METHANOL-CHOLINE GMC OXIDOREDUCTASE"/>
    <property type="match status" value="1"/>
</dbReference>
<evidence type="ECO:0000256" key="1">
    <source>
        <dbReference type="ARBA" id="ARBA00010790"/>
    </source>
</evidence>
<keyword evidence="2" id="KW-0285">Flavoprotein</keyword>
<dbReference type="EMBL" id="WIQZ01000147">
    <property type="protein sequence ID" value="KAF3120691.1"/>
    <property type="molecule type" value="Genomic_DNA"/>
</dbReference>
<comment type="cofactor">
    <cofactor evidence="2">
        <name>FAD</name>
        <dbReference type="ChEBI" id="CHEBI:57692"/>
    </cofactor>
</comment>
<dbReference type="GO" id="GO:0050660">
    <property type="term" value="F:flavin adenine dinucleotide binding"/>
    <property type="evidence" value="ECO:0007669"/>
    <property type="project" value="InterPro"/>
</dbReference>
<organism evidence="4 5">
    <name type="scientific">Orbilia oligospora</name>
    <name type="common">Nematode-trapping fungus</name>
    <name type="synonym">Arthrobotrys oligospora</name>
    <dbReference type="NCBI Taxonomy" id="2813651"/>
    <lineage>
        <taxon>Eukaryota</taxon>
        <taxon>Fungi</taxon>
        <taxon>Dikarya</taxon>
        <taxon>Ascomycota</taxon>
        <taxon>Pezizomycotina</taxon>
        <taxon>Orbiliomycetes</taxon>
        <taxon>Orbiliales</taxon>
        <taxon>Orbiliaceae</taxon>
        <taxon>Orbilia</taxon>
    </lineage>
</organism>
<dbReference type="InterPro" id="IPR036188">
    <property type="entry name" value="FAD/NAD-bd_sf"/>
</dbReference>
<dbReference type="InterPro" id="IPR007867">
    <property type="entry name" value="GMC_OxRtase_C"/>
</dbReference>